<accession>A0A8E7B2S7</accession>
<gene>
    <name evidence="2" type="ORF">KHC33_03005</name>
    <name evidence="3" type="ORF">KHC33_04920</name>
</gene>
<dbReference type="RefSeq" id="WP_214420298.1">
    <property type="nucleotide sequence ID" value="NZ_CP075546.1"/>
</dbReference>
<proteinExistence type="predicted"/>
<evidence type="ECO:0000313" key="2">
    <source>
        <dbReference type="EMBL" id="QVV89504.1"/>
    </source>
</evidence>
<dbReference type="InterPro" id="IPR038721">
    <property type="entry name" value="IS701-like_DDE_dom"/>
</dbReference>
<dbReference type="KEGG" id="mrtj:KHC33_04920"/>
<evidence type="ECO:0000313" key="3">
    <source>
        <dbReference type="EMBL" id="QVV89844.1"/>
    </source>
</evidence>
<dbReference type="InterPro" id="IPR012337">
    <property type="entry name" value="RNaseH-like_sf"/>
</dbReference>
<dbReference type="SUPFAM" id="SSF53098">
    <property type="entry name" value="Ribonuclease H-like"/>
    <property type="match status" value="1"/>
</dbReference>
<evidence type="ECO:0000259" key="1">
    <source>
        <dbReference type="Pfam" id="PF13546"/>
    </source>
</evidence>
<dbReference type="KEGG" id="mrtj:KHC33_03005"/>
<sequence length="328" mass="38226">MPVTKQPTDVDYINYLIAARCDVSCVKVADCYSTSESSISHDTFNRFLTRQSLTPETLWGEVEPFVERKSGWLVLDDTVLDKNHSKKIEATYYQWSGKHHKVVKGIGLITLIWTDGIVSFPIDYRIYDKDVDDKTKNDHLQEMAKTAYMRGFKPSFIMFDSWYSGNENLKFINRLGWNYFTRVKKNRMVNPDALGNVQVSELAIPEDGLEVHLKKYGFIRLFHSVNRKGASRYWITNFIPLNNEDRLVLQSICWTIENYHRAIKELCGVENCQARKAIIQRNHINCSLRAYLRLEVNNFLNGVTPYNAQWQITKVAISEYIQRPKYAL</sequence>
<dbReference type="AlphaFoldDB" id="A0A8E7B2S7"/>
<name>A0A8E7B2S7_9EURY</name>
<dbReference type="GeneID" id="65096502"/>
<keyword evidence="4" id="KW-1185">Reference proteome</keyword>
<evidence type="ECO:0000313" key="4">
    <source>
        <dbReference type="Proteomes" id="UP000680656"/>
    </source>
</evidence>
<dbReference type="Pfam" id="PF13546">
    <property type="entry name" value="DDE_5"/>
    <property type="match status" value="1"/>
</dbReference>
<dbReference type="Proteomes" id="UP000680656">
    <property type="component" value="Chromosome"/>
</dbReference>
<dbReference type="EMBL" id="CP075546">
    <property type="protein sequence ID" value="QVV89844.1"/>
    <property type="molecule type" value="Genomic_DNA"/>
</dbReference>
<dbReference type="EMBL" id="CP075546">
    <property type="protein sequence ID" value="QVV89504.1"/>
    <property type="molecule type" value="Genomic_DNA"/>
</dbReference>
<protein>
    <submittedName>
        <fullName evidence="3">Transposase</fullName>
    </submittedName>
</protein>
<organism evidence="3 4">
    <name type="scientific">Methanospirillum purgamenti</name>
    <dbReference type="NCBI Taxonomy" id="2834276"/>
    <lineage>
        <taxon>Archaea</taxon>
        <taxon>Methanobacteriati</taxon>
        <taxon>Methanobacteriota</taxon>
        <taxon>Stenosarchaea group</taxon>
        <taxon>Methanomicrobia</taxon>
        <taxon>Methanomicrobiales</taxon>
        <taxon>Methanospirillaceae</taxon>
        <taxon>Methanospirillum</taxon>
    </lineage>
</organism>
<feature type="domain" description="Transposase IS701-like DDE" evidence="1">
    <location>
        <begin position="36"/>
        <end position="192"/>
    </location>
</feature>
<reference evidence="3 4" key="1">
    <citation type="submission" date="2021-05" db="EMBL/GenBank/DDBJ databases">
        <title>A novel Methanospirillum isolate from a pyrite-forming mixed culture.</title>
        <authorList>
            <person name="Bunk B."/>
            <person name="Sproer C."/>
            <person name="Spring S."/>
            <person name="Pester M."/>
        </authorList>
    </citation>
    <scope>NUCLEOTIDE SEQUENCE [LARGE SCALE GENOMIC DNA]</scope>
    <source>
        <strain evidence="3 4">J.3.6.1-F.2.7.3</strain>
    </source>
</reference>